<dbReference type="EMBL" id="BMVN01000022">
    <property type="protein sequence ID" value="GHA44201.1"/>
    <property type="molecule type" value="Genomic_DNA"/>
</dbReference>
<accession>A0ABQ3CUB3</accession>
<dbReference type="Proteomes" id="UP000653644">
    <property type="component" value="Unassembled WGS sequence"/>
</dbReference>
<feature type="compositionally biased region" description="Low complexity" evidence="1">
    <location>
        <begin position="38"/>
        <end position="58"/>
    </location>
</feature>
<name>A0ABQ3CUB3_9ACTN</name>
<evidence type="ECO:0000313" key="3">
    <source>
        <dbReference type="Proteomes" id="UP000653644"/>
    </source>
</evidence>
<proteinExistence type="predicted"/>
<keyword evidence="3" id="KW-1185">Reference proteome</keyword>
<protein>
    <submittedName>
        <fullName evidence="2">Uncharacterized protein</fullName>
    </submittedName>
</protein>
<feature type="region of interest" description="Disordered" evidence="1">
    <location>
        <begin position="1"/>
        <end position="58"/>
    </location>
</feature>
<gene>
    <name evidence="2" type="ORF">GCM10010345_55880</name>
</gene>
<organism evidence="2 3">
    <name type="scientific">Streptomyces canarius</name>
    <dbReference type="NCBI Taxonomy" id="285453"/>
    <lineage>
        <taxon>Bacteria</taxon>
        <taxon>Bacillati</taxon>
        <taxon>Actinomycetota</taxon>
        <taxon>Actinomycetes</taxon>
        <taxon>Kitasatosporales</taxon>
        <taxon>Streptomycetaceae</taxon>
        <taxon>Streptomyces</taxon>
    </lineage>
</organism>
<comment type="caution">
    <text evidence="2">The sequence shown here is derived from an EMBL/GenBank/DDBJ whole genome shotgun (WGS) entry which is preliminary data.</text>
</comment>
<evidence type="ECO:0000313" key="2">
    <source>
        <dbReference type="EMBL" id="GHA44201.1"/>
    </source>
</evidence>
<reference evidence="3" key="1">
    <citation type="journal article" date="2019" name="Int. J. Syst. Evol. Microbiol.">
        <title>The Global Catalogue of Microorganisms (GCM) 10K type strain sequencing project: providing services to taxonomists for standard genome sequencing and annotation.</title>
        <authorList>
            <consortium name="The Broad Institute Genomics Platform"/>
            <consortium name="The Broad Institute Genome Sequencing Center for Infectious Disease"/>
            <person name="Wu L."/>
            <person name="Ma J."/>
        </authorList>
    </citation>
    <scope>NUCLEOTIDE SEQUENCE [LARGE SCALE GENOMIC DNA]</scope>
    <source>
        <strain evidence="3">JCM 4733</strain>
    </source>
</reference>
<feature type="compositionally biased region" description="Low complexity" evidence="1">
    <location>
        <begin position="11"/>
        <end position="27"/>
    </location>
</feature>
<feature type="region of interest" description="Disordered" evidence="1">
    <location>
        <begin position="88"/>
        <end position="108"/>
    </location>
</feature>
<evidence type="ECO:0000256" key="1">
    <source>
        <dbReference type="SAM" id="MobiDB-lite"/>
    </source>
</evidence>
<sequence>MPDTPQPVPISATAFASTEAASSRSAAPVLGDTERSPASRARSRAQRSASSSATKASANAQLVCRLPVMTLSCPRGCLGVTVSVGVGNPQMGPGVYKEEPVTGDATGGERWIRTPSNC</sequence>